<dbReference type="Proteomes" id="UP001139353">
    <property type="component" value="Unassembled WGS sequence"/>
</dbReference>
<feature type="transmembrane region" description="Helical" evidence="2">
    <location>
        <begin position="136"/>
        <end position="154"/>
    </location>
</feature>
<dbReference type="EMBL" id="JAJLJH010000013">
    <property type="protein sequence ID" value="MCK9689272.1"/>
    <property type="molecule type" value="Genomic_DNA"/>
</dbReference>
<comment type="caution">
    <text evidence="3">The sequence shown here is derived from an EMBL/GenBank/DDBJ whole genome shotgun (WGS) entry which is preliminary data.</text>
</comment>
<organism evidence="3 4">
    <name type="scientific">Scleromatobacter humisilvae</name>
    <dbReference type="NCBI Taxonomy" id="2897159"/>
    <lineage>
        <taxon>Bacteria</taxon>
        <taxon>Pseudomonadati</taxon>
        <taxon>Pseudomonadota</taxon>
        <taxon>Betaproteobacteria</taxon>
        <taxon>Burkholderiales</taxon>
        <taxon>Sphaerotilaceae</taxon>
        <taxon>Scleromatobacter</taxon>
    </lineage>
</organism>
<evidence type="ECO:0000313" key="4">
    <source>
        <dbReference type="Proteomes" id="UP001139353"/>
    </source>
</evidence>
<dbReference type="AlphaFoldDB" id="A0A9X1YQN6"/>
<proteinExistence type="predicted"/>
<protein>
    <submittedName>
        <fullName evidence="3">Uncharacterized protein</fullName>
    </submittedName>
</protein>
<keyword evidence="2" id="KW-0812">Transmembrane</keyword>
<reference evidence="3" key="1">
    <citation type="submission" date="2021-11" db="EMBL/GenBank/DDBJ databases">
        <title>BS-T2-15 a new species belonging to the Comamonadaceae family isolated from the soil of a French oak forest.</title>
        <authorList>
            <person name="Mieszkin S."/>
            <person name="Alain K."/>
        </authorList>
    </citation>
    <scope>NUCLEOTIDE SEQUENCE</scope>
    <source>
        <strain evidence="3">BS-T2-15</strain>
    </source>
</reference>
<keyword evidence="2" id="KW-1133">Transmembrane helix</keyword>
<name>A0A9X1YQN6_9BURK</name>
<evidence type="ECO:0000313" key="3">
    <source>
        <dbReference type="EMBL" id="MCK9689272.1"/>
    </source>
</evidence>
<accession>A0A9X1YQN6</accession>
<dbReference type="RefSeq" id="WP_275685324.1">
    <property type="nucleotide sequence ID" value="NZ_JAJLJH010000013.1"/>
</dbReference>
<sequence length="173" mass="18270">MSNPPRIPPDPVPSDGGPLQPDPPGTPLRAVLTGVGIDFCGSQLVAELLRAFYVQSFVKPGMTDEQVVDALQSAQPSLALMLVDVALGSLMSVIAGYACARIVQRDERRVGALMAIASVLVGLLLGDAGAPDDLTLLYIACDVACVMLGVKFGIERNRRVEAMAREQIDARTP</sequence>
<feature type="transmembrane region" description="Helical" evidence="2">
    <location>
        <begin position="110"/>
        <end position="130"/>
    </location>
</feature>
<feature type="compositionally biased region" description="Pro residues" evidence="1">
    <location>
        <begin position="1"/>
        <end position="12"/>
    </location>
</feature>
<evidence type="ECO:0000256" key="1">
    <source>
        <dbReference type="SAM" id="MobiDB-lite"/>
    </source>
</evidence>
<gene>
    <name evidence="3" type="ORF">LPC04_26445</name>
</gene>
<keyword evidence="4" id="KW-1185">Reference proteome</keyword>
<keyword evidence="2" id="KW-0472">Membrane</keyword>
<feature type="transmembrane region" description="Helical" evidence="2">
    <location>
        <begin position="78"/>
        <end position="98"/>
    </location>
</feature>
<feature type="region of interest" description="Disordered" evidence="1">
    <location>
        <begin position="1"/>
        <end position="25"/>
    </location>
</feature>
<evidence type="ECO:0000256" key="2">
    <source>
        <dbReference type="SAM" id="Phobius"/>
    </source>
</evidence>